<feature type="chain" id="PRO_5041987630" description="Carboxymuconolactone decarboxylase-like domain-containing protein" evidence="1">
    <location>
        <begin position="26"/>
        <end position="159"/>
    </location>
</feature>
<dbReference type="InterPro" id="IPR004675">
    <property type="entry name" value="AhpD_core"/>
</dbReference>
<gene>
    <name evidence="3" type="ORF">AL072_05865</name>
</gene>
<dbReference type="Proteomes" id="UP000069935">
    <property type="component" value="Chromosome 1"/>
</dbReference>
<sequence length="159" mass="17501">MTLRTRMRTMAFRLTVATGAPALYAAMYATTKAIRSSGLPAGLIHLVDLRVSQINGCAYCIDMHSKEARNEGQSDERIAALSGWERLDLFLPDERAAFAWAEVLTRNRHDRIDAAHREMQRHFGTEQIAALTVAVAQINAWNRVGIAQHVEGTAVGVAA</sequence>
<name>A0AAC8VW78_9PROT</name>
<reference evidence="3 4" key="2">
    <citation type="journal article" date="2016" name="Genome Announc.">
        <title>Complete Genome Sequence of a Strain of Azospirillum thiophilum Isolated from a Sulfide Spring.</title>
        <authorList>
            <person name="Fomenkov A."/>
            <person name="Vincze T."/>
            <person name="Grabovich M."/>
            <person name="Anton B.P."/>
            <person name="Dubinina G."/>
            <person name="Orlova M."/>
            <person name="Belousova E."/>
            <person name="Roberts R.J."/>
        </authorList>
    </citation>
    <scope>NUCLEOTIDE SEQUENCE [LARGE SCALE GENOMIC DNA]</scope>
    <source>
        <strain evidence="3 4">BV-S</strain>
    </source>
</reference>
<dbReference type="PANTHER" id="PTHR34846">
    <property type="entry name" value="4-CARBOXYMUCONOLACTONE DECARBOXYLASE FAMILY PROTEIN (AFU_ORTHOLOGUE AFUA_6G11590)"/>
    <property type="match status" value="1"/>
</dbReference>
<feature type="signal peptide" evidence="1">
    <location>
        <begin position="1"/>
        <end position="25"/>
    </location>
</feature>
<feature type="domain" description="Carboxymuconolactone decarboxylase-like" evidence="2">
    <location>
        <begin position="21"/>
        <end position="102"/>
    </location>
</feature>
<dbReference type="InterPro" id="IPR029032">
    <property type="entry name" value="AhpD-like"/>
</dbReference>
<dbReference type="GO" id="GO:0051920">
    <property type="term" value="F:peroxiredoxin activity"/>
    <property type="evidence" value="ECO:0007669"/>
    <property type="project" value="InterPro"/>
</dbReference>
<dbReference type="Pfam" id="PF02627">
    <property type="entry name" value="CMD"/>
    <property type="match status" value="1"/>
</dbReference>
<evidence type="ECO:0000259" key="2">
    <source>
        <dbReference type="Pfam" id="PF02627"/>
    </source>
</evidence>
<dbReference type="KEGG" id="ati:AL072_05865"/>
<dbReference type="InterPro" id="IPR003779">
    <property type="entry name" value="CMD-like"/>
</dbReference>
<protein>
    <recommendedName>
        <fullName evidence="2">Carboxymuconolactone decarboxylase-like domain-containing protein</fullName>
    </recommendedName>
</protein>
<evidence type="ECO:0000256" key="1">
    <source>
        <dbReference type="SAM" id="SignalP"/>
    </source>
</evidence>
<dbReference type="SUPFAM" id="SSF69118">
    <property type="entry name" value="AhpD-like"/>
    <property type="match status" value="1"/>
</dbReference>
<organism evidence="3 4">
    <name type="scientific">Azospirillum thiophilum</name>
    <dbReference type="NCBI Taxonomy" id="528244"/>
    <lineage>
        <taxon>Bacteria</taxon>
        <taxon>Pseudomonadati</taxon>
        <taxon>Pseudomonadota</taxon>
        <taxon>Alphaproteobacteria</taxon>
        <taxon>Rhodospirillales</taxon>
        <taxon>Azospirillaceae</taxon>
        <taxon>Azospirillum</taxon>
    </lineage>
</organism>
<dbReference type="EMBL" id="CP012401">
    <property type="protein sequence ID" value="ALG70515.1"/>
    <property type="molecule type" value="Genomic_DNA"/>
</dbReference>
<dbReference type="AlphaFoldDB" id="A0AAC8VW78"/>
<dbReference type="Gene3D" id="1.20.1290.10">
    <property type="entry name" value="AhpD-like"/>
    <property type="match status" value="1"/>
</dbReference>
<reference evidence="4" key="1">
    <citation type="submission" date="2015-08" db="EMBL/GenBank/DDBJ databases">
        <title>Complete Genome Sequence of Azospirillum thiophilum BV-S.</title>
        <authorList>
            <person name="Fomenkov A."/>
            <person name="Vincze T."/>
            <person name="Grabovich M."/>
            <person name="Dubinina G."/>
            <person name="Orlova M."/>
            <person name="Belousova E."/>
            <person name="Roberts R.J."/>
        </authorList>
    </citation>
    <scope>NUCLEOTIDE SEQUENCE [LARGE SCALE GENOMIC DNA]</scope>
    <source>
        <strain evidence="4">BV-S</strain>
    </source>
</reference>
<accession>A0AAC8VW78</accession>
<evidence type="ECO:0000313" key="4">
    <source>
        <dbReference type="Proteomes" id="UP000069935"/>
    </source>
</evidence>
<dbReference type="PANTHER" id="PTHR34846:SF10">
    <property type="entry name" value="CYTOPLASMIC PROTEIN"/>
    <property type="match status" value="1"/>
</dbReference>
<evidence type="ECO:0000313" key="3">
    <source>
        <dbReference type="EMBL" id="ALG70515.1"/>
    </source>
</evidence>
<dbReference type="NCBIfam" id="TIGR00778">
    <property type="entry name" value="ahpD_dom"/>
    <property type="match status" value="1"/>
</dbReference>
<keyword evidence="1" id="KW-0732">Signal</keyword>
<proteinExistence type="predicted"/>
<keyword evidence="4" id="KW-1185">Reference proteome</keyword>